<gene>
    <name evidence="2" type="ORF">PSYICH_LOCUS9313</name>
</gene>
<protein>
    <submittedName>
        <fullName evidence="2">Uncharacterized protein</fullName>
    </submittedName>
</protein>
<dbReference type="EMBL" id="OV651815">
    <property type="protein sequence ID" value="CAH1108296.1"/>
    <property type="molecule type" value="Genomic_DNA"/>
</dbReference>
<accession>A0A9P0D1S8</accession>
<reference evidence="2" key="1">
    <citation type="submission" date="2022-01" db="EMBL/GenBank/DDBJ databases">
        <authorList>
            <person name="King R."/>
        </authorList>
    </citation>
    <scope>NUCLEOTIDE SEQUENCE</scope>
</reference>
<evidence type="ECO:0000313" key="3">
    <source>
        <dbReference type="Proteomes" id="UP001153636"/>
    </source>
</evidence>
<proteinExistence type="predicted"/>
<feature type="coiled-coil region" evidence="1">
    <location>
        <begin position="49"/>
        <end position="76"/>
    </location>
</feature>
<name>A0A9P0D1S8_9CUCU</name>
<sequence length="109" mass="12391">MECTDLSSTDRVTRQKIRGLNILCNSCSVNLGNFTDLKKVITDFKLDIQKKLDDNIAKLSTEITQLKNKIVSVEATSYIEITEKIANEAVTCKKCTYQGITRKHRRHSL</sequence>
<evidence type="ECO:0000256" key="1">
    <source>
        <dbReference type="SAM" id="Coils"/>
    </source>
</evidence>
<keyword evidence="3" id="KW-1185">Reference proteome</keyword>
<dbReference type="Proteomes" id="UP001153636">
    <property type="component" value="Chromosome 3"/>
</dbReference>
<dbReference type="AlphaFoldDB" id="A0A9P0D1S8"/>
<keyword evidence="1" id="KW-0175">Coiled coil</keyword>
<organism evidence="2 3">
    <name type="scientific">Psylliodes chrysocephalus</name>
    <dbReference type="NCBI Taxonomy" id="3402493"/>
    <lineage>
        <taxon>Eukaryota</taxon>
        <taxon>Metazoa</taxon>
        <taxon>Ecdysozoa</taxon>
        <taxon>Arthropoda</taxon>
        <taxon>Hexapoda</taxon>
        <taxon>Insecta</taxon>
        <taxon>Pterygota</taxon>
        <taxon>Neoptera</taxon>
        <taxon>Endopterygota</taxon>
        <taxon>Coleoptera</taxon>
        <taxon>Polyphaga</taxon>
        <taxon>Cucujiformia</taxon>
        <taxon>Chrysomeloidea</taxon>
        <taxon>Chrysomelidae</taxon>
        <taxon>Galerucinae</taxon>
        <taxon>Alticini</taxon>
        <taxon>Psylliodes</taxon>
    </lineage>
</organism>
<evidence type="ECO:0000313" key="2">
    <source>
        <dbReference type="EMBL" id="CAH1108296.1"/>
    </source>
</evidence>